<feature type="transmembrane region" description="Helical" evidence="1">
    <location>
        <begin position="225"/>
        <end position="243"/>
    </location>
</feature>
<dbReference type="RefSeq" id="WP_149887223.1">
    <property type="nucleotide sequence ID" value="NZ_DBFCAA010000010.1"/>
</dbReference>
<keyword evidence="3" id="KW-0808">Transferase</keyword>
<feature type="transmembrane region" description="Helical" evidence="1">
    <location>
        <begin position="39"/>
        <end position="60"/>
    </location>
</feature>
<feature type="transmembrane region" description="Helical" evidence="1">
    <location>
        <begin position="196"/>
        <end position="213"/>
    </location>
</feature>
<dbReference type="PANTHER" id="PTHR37312:SF1">
    <property type="entry name" value="MEMBRANE-BOUND ACYLTRANSFERASE YKRP-RELATED"/>
    <property type="match status" value="1"/>
</dbReference>
<keyword evidence="3" id="KW-0012">Acyltransferase</keyword>
<gene>
    <name evidence="3" type="ORF">F2Y13_05640</name>
</gene>
<proteinExistence type="predicted"/>
<keyword evidence="1" id="KW-0472">Membrane</keyword>
<feature type="transmembrane region" description="Helical" evidence="1">
    <location>
        <begin position="114"/>
        <end position="131"/>
    </location>
</feature>
<feature type="transmembrane region" description="Helical" evidence="1">
    <location>
        <begin position="287"/>
        <end position="309"/>
    </location>
</feature>
<reference evidence="3 4" key="1">
    <citation type="journal article" date="2019" name="Nat. Med.">
        <title>A library of human gut bacterial isolates paired with longitudinal multiomics data enables mechanistic microbiome research.</title>
        <authorList>
            <person name="Poyet M."/>
            <person name="Groussin M."/>
            <person name="Gibbons S.M."/>
            <person name="Avila-Pacheco J."/>
            <person name="Jiang X."/>
            <person name="Kearney S.M."/>
            <person name="Perrotta A.R."/>
            <person name="Berdy B."/>
            <person name="Zhao S."/>
            <person name="Lieberman T.D."/>
            <person name="Swanson P.K."/>
            <person name="Smith M."/>
            <person name="Roesemann S."/>
            <person name="Alexander J.E."/>
            <person name="Rich S.A."/>
            <person name="Livny J."/>
            <person name="Vlamakis H."/>
            <person name="Clish C."/>
            <person name="Bullock K."/>
            <person name="Deik A."/>
            <person name="Scott J."/>
            <person name="Pierce K.A."/>
            <person name="Xavier R.J."/>
            <person name="Alm E.J."/>
        </authorList>
    </citation>
    <scope>NUCLEOTIDE SEQUENCE [LARGE SCALE GENOMIC DNA]</scope>
    <source>
        <strain evidence="3 4">BIOML-A2</strain>
    </source>
</reference>
<feature type="domain" description="Acyltransferase 3" evidence="2">
    <location>
        <begin position="2"/>
        <end position="298"/>
    </location>
</feature>
<evidence type="ECO:0000259" key="2">
    <source>
        <dbReference type="Pfam" id="PF01757"/>
    </source>
</evidence>
<feature type="transmembrane region" description="Helical" evidence="1">
    <location>
        <begin position="72"/>
        <end position="94"/>
    </location>
</feature>
<keyword evidence="1" id="KW-1133">Transmembrane helix</keyword>
<dbReference type="InterPro" id="IPR002656">
    <property type="entry name" value="Acyl_transf_3_dom"/>
</dbReference>
<evidence type="ECO:0000313" key="3">
    <source>
        <dbReference type="EMBL" id="KAA2370821.1"/>
    </source>
</evidence>
<feature type="transmembrane region" description="Helical" evidence="1">
    <location>
        <begin position="165"/>
        <end position="184"/>
    </location>
</feature>
<dbReference type="PANTHER" id="PTHR37312">
    <property type="entry name" value="MEMBRANE-BOUND ACYLTRANSFERASE YKRP-RELATED"/>
    <property type="match status" value="1"/>
</dbReference>
<keyword evidence="1" id="KW-0812">Transmembrane</keyword>
<evidence type="ECO:0000313" key="4">
    <source>
        <dbReference type="Proteomes" id="UP000323567"/>
    </source>
</evidence>
<dbReference type="Proteomes" id="UP000323567">
    <property type="component" value="Unassembled WGS sequence"/>
</dbReference>
<feature type="transmembrane region" description="Helical" evidence="1">
    <location>
        <begin position="255"/>
        <end position="275"/>
    </location>
</feature>
<accession>A0A5B3GBC8</accession>
<dbReference type="InterPro" id="IPR052734">
    <property type="entry name" value="Nod_factor_acetyltransferase"/>
</dbReference>
<comment type="caution">
    <text evidence="3">The sequence shown here is derived from an EMBL/GenBank/DDBJ whole genome shotgun (WGS) entry which is preliminary data.</text>
</comment>
<name>A0A5B3GBC8_9BACT</name>
<sequence>MSYLDVVKGALIILLVFAHFRSALNRTDFKNDYFEYVYGWNSIFTCFYMPAFFLISGYCSNFRKDPKTFLKSLLKSLVLPLFALSLVNDTMYALMVTHQDISTTLLKTIKSGGTLWFIQALVIAKVICYSIQKVTDALIIMLIATFVLLIAGVALNQFNLGSNPFYYQHGLVASFFVALGLFLKENQSIYEKALKYCLYSYPLLALINFWRSPNITASLSVSLKTIPLFLILSVCGTLFLIVICKKIKKCSFLEFWGQNSLVVYALHFAPLVYFFKLFYAWIQPISILSFVGALLLLLTTEYMLCCLLMKLFQYKPFKWLLGRY</sequence>
<protein>
    <submittedName>
        <fullName evidence="3">Acyltransferase family protein</fullName>
    </submittedName>
</protein>
<dbReference type="EMBL" id="VVXK01000006">
    <property type="protein sequence ID" value="KAA2370821.1"/>
    <property type="molecule type" value="Genomic_DNA"/>
</dbReference>
<dbReference type="AlphaFoldDB" id="A0A5B3GBC8"/>
<evidence type="ECO:0000256" key="1">
    <source>
        <dbReference type="SAM" id="Phobius"/>
    </source>
</evidence>
<feature type="transmembrane region" description="Helical" evidence="1">
    <location>
        <begin position="138"/>
        <end position="159"/>
    </location>
</feature>
<dbReference type="GO" id="GO:0016747">
    <property type="term" value="F:acyltransferase activity, transferring groups other than amino-acyl groups"/>
    <property type="evidence" value="ECO:0007669"/>
    <property type="project" value="InterPro"/>
</dbReference>
<dbReference type="Pfam" id="PF01757">
    <property type="entry name" value="Acyl_transf_3"/>
    <property type="match status" value="1"/>
</dbReference>
<organism evidence="3 4">
    <name type="scientific">Alistipes shahii</name>
    <dbReference type="NCBI Taxonomy" id="328814"/>
    <lineage>
        <taxon>Bacteria</taxon>
        <taxon>Pseudomonadati</taxon>
        <taxon>Bacteroidota</taxon>
        <taxon>Bacteroidia</taxon>
        <taxon>Bacteroidales</taxon>
        <taxon>Rikenellaceae</taxon>
        <taxon>Alistipes</taxon>
    </lineage>
</organism>